<dbReference type="InterPro" id="IPR000845">
    <property type="entry name" value="Nucleoside_phosphorylase_d"/>
</dbReference>
<dbReference type="PANTHER" id="PTHR46082:SF6">
    <property type="entry name" value="AAA+ ATPASE DOMAIN-CONTAINING PROTEIN-RELATED"/>
    <property type="match status" value="1"/>
</dbReference>
<organism evidence="2">
    <name type="scientific">Fusarium oxysporum f. sp. conglutinans race 2 54008</name>
    <dbReference type="NCBI Taxonomy" id="1089457"/>
    <lineage>
        <taxon>Eukaryota</taxon>
        <taxon>Fungi</taxon>
        <taxon>Dikarya</taxon>
        <taxon>Ascomycota</taxon>
        <taxon>Pezizomycotina</taxon>
        <taxon>Sordariomycetes</taxon>
        <taxon>Hypocreomycetidae</taxon>
        <taxon>Hypocreales</taxon>
        <taxon>Nectriaceae</taxon>
        <taxon>Fusarium</taxon>
        <taxon>Fusarium oxysporum species complex</taxon>
    </lineage>
</organism>
<proteinExistence type="predicted"/>
<evidence type="ECO:0000259" key="1">
    <source>
        <dbReference type="Pfam" id="PF01048"/>
    </source>
</evidence>
<gene>
    <name evidence="2" type="ORF">FOPG_16352</name>
</gene>
<reference evidence="2" key="1">
    <citation type="submission" date="2011-11" db="EMBL/GenBank/DDBJ databases">
        <title>The Genome Sequence of Fusarium oxysporum PHW808.</title>
        <authorList>
            <consortium name="The Broad Institute Genome Sequencing Platform"/>
            <person name="Ma L.-J."/>
            <person name="Gale L.R."/>
            <person name="Schwartz D.C."/>
            <person name="Zhou S."/>
            <person name="Corby-Kistler H."/>
            <person name="Young S.K."/>
            <person name="Zeng Q."/>
            <person name="Gargeya S."/>
            <person name="Fitzgerald M."/>
            <person name="Haas B."/>
            <person name="Abouelleil A."/>
            <person name="Alvarado L."/>
            <person name="Arachchi H.M."/>
            <person name="Berlin A."/>
            <person name="Brown A."/>
            <person name="Chapman S.B."/>
            <person name="Chen Z."/>
            <person name="Dunbar C."/>
            <person name="Freedman E."/>
            <person name="Gearin G."/>
            <person name="Goldberg J."/>
            <person name="Griggs A."/>
            <person name="Gujja S."/>
            <person name="Heiman D."/>
            <person name="Howarth C."/>
            <person name="Larson L."/>
            <person name="Lui A."/>
            <person name="MacDonald P.J.P."/>
            <person name="Montmayeur A."/>
            <person name="Murphy C."/>
            <person name="Neiman D."/>
            <person name="Pearson M."/>
            <person name="Priest M."/>
            <person name="Roberts A."/>
            <person name="Saif S."/>
            <person name="Shea T."/>
            <person name="Shenoy N."/>
            <person name="Sisk P."/>
            <person name="Stolte C."/>
            <person name="Sykes S."/>
            <person name="Wortman J."/>
            <person name="Nusbaum C."/>
            <person name="Birren B."/>
        </authorList>
    </citation>
    <scope>NUCLEOTIDE SEQUENCE [LARGE SCALE GENOMIC DNA]</scope>
    <source>
        <strain evidence="2">54008</strain>
    </source>
</reference>
<dbReference type="PANTHER" id="PTHR46082">
    <property type="entry name" value="ATP/GTP-BINDING PROTEIN-RELATED"/>
    <property type="match status" value="1"/>
</dbReference>
<dbReference type="Proteomes" id="UP000030676">
    <property type="component" value="Unassembled WGS sequence"/>
</dbReference>
<dbReference type="GO" id="GO:0003824">
    <property type="term" value="F:catalytic activity"/>
    <property type="evidence" value="ECO:0007669"/>
    <property type="project" value="InterPro"/>
</dbReference>
<name>X0GVW9_FUSOX</name>
<accession>X0GVW9</accession>
<reference evidence="2" key="2">
    <citation type="submission" date="2014-03" db="EMBL/GenBank/DDBJ databases">
        <title>The Genome Annotation of Fusarium oxysporum PHW808.</title>
        <authorList>
            <consortium name="The Broad Institute Genomics Platform"/>
            <person name="Ma L.-J."/>
            <person name="Corby-Kistler H."/>
            <person name="Broz K."/>
            <person name="Gale L.R."/>
            <person name="Jonkers W."/>
            <person name="O'Donnell K."/>
            <person name="Ploetz R."/>
            <person name="Steinberg C."/>
            <person name="Schwartz D.C."/>
            <person name="VanEtten H."/>
            <person name="Zhou S."/>
            <person name="Young S.K."/>
            <person name="Zeng Q."/>
            <person name="Gargeya S."/>
            <person name="Fitzgerald M."/>
            <person name="Abouelleil A."/>
            <person name="Alvarado L."/>
            <person name="Chapman S.B."/>
            <person name="Gainer-Dewar J."/>
            <person name="Goldberg J."/>
            <person name="Griggs A."/>
            <person name="Gujja S."/>
            <person name="Hansen M."/>
            <person name="Howarth C."/>
            <person name="Imamovic A."/>
            <person name="Ireland A."/>
            <person name="Larimer J."/>
            <person name="McCowan C."/>
            <person name="Murphy C."/>
            <person name="Pearson M."/>
            <person name="Poon T.W."/>
            <person name="Priest M."/>
            <person name="Roberts A."/>
            <person name="Saif S."/>
            <person name="Shea T."/>
            <person name="Sykes S."/>
            <person name="Wortman J."/>
            <person name="Nusbaum C."/>
            <person name="Birren B."/>
        </authorList>
    </citation>
    <scope>NUCLEOTIDE SEQUENCE</scope>
    <source>
        <strain evidence="2">54008</strain>
    </source>
</reference>
<dbReference type="Pfam" id="PF01048">
    <property type="entry name" value="PNP_UDP_1"/>
    <property type="match status" value="1"/>
</dbReference>
<dbReference type="InterPro" id="IPR053137">
    <property type="entry name" value="NLR-like"/>
</dbReference>
<dbReference type="Gene3D" id="3.40.50.1580">
    <property type="entry name" value="Nucleoside phosphorylase domain"/>
    <property type="match status" value="1"/>
</dbReference>
<dbReference type="HOGENOM" id="CLU_000288_34_22_1"/>
<dbReference type="InterPro" id="IPR035994">
    <property type="entry name" value="Nucleoside_phosphorylase_sf"/>
</dbReference>
<dbReference type="EMBL" id="KK033344">
    <property type="protein sequence ID" value="EXL67543.1"/>
    <property type="molecule type" value="Genomic_DNA"/>
</dbReference>
<dbReference type="OrthoDB" id="20872at2759"/>
<feature type="domain" description="Nucleoside phosphorylase" evidence="1">
    <location>
        <begin position="96"/>
        <end position="229"/>
    </location>
</feature>
<dbReference type="AlphaFoldDB" id="X0GVW9"/>
<protein>
    <recommendedName>
        <fullName evidence="1">Nucleoside phosphorylase domain-containing protein</fullName>
    </recommendedName>
</protein>
<dbReference type="GO" id="GO:0009116">
    <property type="term" value="P:nucleoside metabolic process"/>
    <property type="evidence" value="ECO:0007669"/>
    <property type="project" value="InterPro"/>
</dbReference>
<dbReference type="SUPFAM" id="SSF53167">
    <property type="entry name" value="Purine and uridine phosphorylases"/>
    <property type="match status" value="1"/>
</dbReference>
<sequence length="430" mass="46834">MAWGIPTISVRRPTLLNHSATTFPIRRNPIPENIISLPISDIIEGTSNTEVPGGGETVQAQVDSNSTAASGRLEWKPADKNSNHASKPGCRQDFHIAIFCALVLESDAIISFMDQQWDRKEYGKVVLDPNSYTLGALGVHNVVLIHLPSMGKVVAASAASSCRISFPGIRLALVVGICGGVPFGPANIERILGDVVISDGLVQYDFGRQFPNDFKRKRTLHDNHGRPDSEIRGFLARLAGRGAHRKVLTAARGYVLSLQATEEPFSAALYQYPGVEEDVLHQPSSLHKHLQAATCPEWEKTCGIVGACDLARTLDCQQLNCDFSQLVPRQRLNVSSGDISQGPSESLELHIGTVASGDKVMKSGEERDKVAKEEGVIAFEMEGAGIWDQFPCLIIKGICDYADCHKSKKWQYYAAATAAAQMKAVLDEWD</sequence>
<evidence type="ECO:0000313" key="2">
    <source>
        <dbReference type="EMBL" id="EXL67543.1"/>
    </source>
</evidence>